<evidence type="ECO:0000256" key="5">
    <source>
        <dbReference type="ARBA" id="ARBA00022801"/>
    </source>
</evidence>
<dbReference type="Proteomes" id="UP000288178">
    <property type="component" value="Unassembled WGS sequence"/>
</dbReference>
<evidence type="ECO:0000256" key="1">
    <source>
        <dbReference type="ARBA" id="ARBA00001947"/>
    </source>
</evidence>
<dbReference type="Gene3D" id="3.20.20.140">
    <property type="entry name" value="Metal-dependent hydrolases"/>
    <property type="match status" value="1"/>
</dbReference>
<feature type="domain" description="Adenosine deaminase" evidence="7">
    <location>
        <begin position="19"/>
        <end position="345"/>
    </location>
</feature>
<reference evidence="8 9" key="1">
    <citation type="submission" date="2019-01" db="EMBL/GenBank/DDBJ databases">
        <authorList>
            <person name="Chen W.-M."/>
        </authorList>
    </citation>
    <scope>NUCLEOTIDE SEQUENCE [LARGE SCALE GENOMIC DNA]</scope>
    <source>
        <strain evidence="8 9">ICH-3</strain>
    </source>
</reference>
<comment type="similarity">
    <text evidence="2">Belongs to the metallo-dependent hydrolases superfamily. Adenosine and AMP deaminases family.</text>
</comment>
<dbReference type="AlphaFoldDB" id="A0A3S3SDQ3"/>
<organism evidence="8 9">
    <name type="scientific">Rubrivivax albus</name>
    <dbReference type="NCBI Taxonomy" id="2499835"/>
    <lineage>
        <taxon>Bacteria</taxon>
        <taxon>Pseudomonadati</taxon>
        <taxon>Pseudomonadota</taxon>
        <taxon>Betaproteobacteria</taxon>
        <taxon>Burkholderiales</taxon>
        <taxon>Sphaerotilaceae</taxon>
        <taxon>Rubrivivax</taxon>
    </lineage>
</organism>
<dbReference type="InterPro" id="IPR006330">
    <property type="entry name" value="Ado/ade_deaminase"/>
</dbReference>
<dbReference type="EC" id="3.5.4.4" evidence="3"/>
<evidence type="ECO:0000256" key="6">
    <source>
        <dbReference type="ARBA" id="ARBA00022833"/>
    </source>
</evidence>
<protein>
    <recommendedName>
        <fullName evidence="3">adenosine deaminase</fullName>
        <ecNumber evidence="3">3.5.4.4</ecNumber>
    </recommendedName>
</protein>
<evidence type="ECO:0000313" key="8">
    <source>
        <dbReference type="EMBL" id="RVT52586.1"/>
    </source>
</evidence>
<accession>A0A3S3SDQ3</accession>
<evidence type="ECO:0000256" key="2">
    <source>
        <dbReference type="ARBA" id="ARBA00006676"/>
    </source>
</evidence>
<evidence type="ECO:0000313" key="9">
    <source>
        <dbReference type="Proteomes" id="UP000288178"/>
    </source>
</evidence>
<dbReference type="GO" id="GO:0005829">
    <property type="term" value="C:cytosol"/>
    <property type="evidence" value="ECO:0007669"/>
    <property type="project" value="TreeGrafter"/>
</dbReference>
<dbReference type="GO" id="GO:0006154">
    <property type="term" value="P:adenosine catabolic process"/>
    <property type="evidence" value="ECO:0007669"/>
    <property type="project" value="TreeGrafter"/>
</dbReference>
<keyword evidence="5 8" id="KW-0378">Hydrolase</keyword>
<dbReference type="PANTHER" id="PTHR11409">
    <property type="entry name" value="ADENOSINE DEAMINASE"/>
    <property type="match status" value="1"/>
</dbReference>
<evidence type="ECO:0000259" key="7">
    <source>
        <dbReference type="Pfam" id="PF00962"/>
    </source>
</evidence>
<dbReference type="PANTHER" id="PTHR11409:SF43">
    <property type="entry name" value="ADENOSINE DEAMINASE"/>
    <property type="match status" value="1"/>
</dbReference>
<keyword evidence="9" id="KW-1185">Reference proteome</keyword>
<dbReference type="NCBIfam" id="TIGR01430">
    <property type="entry name" value="aden_deam"/>
    <property type="match status" value="1"/>
</dbReference>
<dbReference type="Pfam" id="PF00962">
    <property type="entry name" value="A_deaminase"/>
    <property type="match status" value="1"/>
</dbReference>
<dbReference type="GO" id="GO:0046872">
    <property type="term" value="F:metal ion binding"/>
    <property type="evidence" value="ECO:0007669"/>
    <property type="project" value="UniProtKB-KW"/>
</dbReference>
<dbReference type="EMBL" id="SACT01000002">
    <property type="protein sequence ID" value="RVT52586.1"/>
    <property type="molecule type" value="Genomic_DNA"/>
</dbReference>
<keyword evidence="6" id="KW-0862">Zinc</keyword>
<comment type="cofactor">
    <cofactor evidence="1">
        <name>Zn(2+)</name>
        <dbReference type="ChEBI" id="CHEBI:29105"/>
    </cofactor>
</comment>
<dbReference type="GO" id="GO:0043103">
    <property type="term" value="P:hypoxanthine salvage"/>
    <property type="evidence" value="ECO:0007669"/>
    <property type="project" value="TreeGrafter"/>
</dbReference>
<dbReference type="OrthoDB" id="105475at2"/>
<dbReference type="InterPro" id="IPR001365">
    <property type="entry name" value="A_deaminase_dom"/>
</dbReference>
<proteinExistence type="inferred from homology"/>
<dbReference type="InterPro" id="IPR032466">
    <property type="entry name" value="Metal_Hydrolase"/>
</dbReference>
<keyword evidence="4" id="KW-0479">Metal-binding</keyword>
<dbReference type="RefSeq" id="WP_128197959.1">
    <property type="nucleotide sequence ID" value="NZ_SACT01000002.1"/>
</dbReference>
<gene>
    <name evidence="8" type="primary">add</name>
    <name evidence="8" type="ORF">ENE75_09155</name>
</gene>
<comment type="caution">
    <text evidence="8">The sequence shown here is derived from an EMBL/GenBank/DDBJ whole genome shotgun (WGS) entry which is preliminary data.</text>
</comment>
<dbReference type="SUPFAM" id="SSF51556">
    <property type="entry name" value="Metallo-dependent hydrolases"/>
    <property type="match status" value="1"/>
</dbReference>
<dbReference type="GO" id="GO:0004000">
    <property type="term" value="F:adenosine deaminase activity"/>
    <property type="evidence" value="ECO:0007669"/>
    <property type="project" value="UniProtKB-ARBA"/>
</dbReference>
<dbReference type="GO" id="GO:0046103">
    <property type="term" value="P:inosine biosynthetic process"/>
    <property type="evidence" value="ECO:0007669"/>
    <property type="project" value="TreeGrafter"/>
</dbReference>
<evidence type="ECO:0000256" key="4">
    <source>
        <dbReference type="ARBA" id="ARBA00022723"/>
    </source>
</evidence>
<name>A0A3S3SDQ3_9BURK</name>
<sequence>MPAPASPTSDAETLARHSPKVLLHEHLDGGLRVSTLLDLLHERGLDSPAPDVPRLAHWFETHAFAHSLVDYLKGFDLTVAAMASLPALERVAFEAAEDARADGAVLAEFRIAPLLFEPHGVPAEAAIEAMLAGLAKSPLPSGLILCGMRHQFDGQVARTADLAVRYHGHGVVGFDLAGPEAGFPPSAHADALMRVREAGVPITLHAGEADEAERVLEAADLGAVRIGHGVHLADALADPERRHLVDAVIARGLHLEVCPTSNVHTGAYPSLAAHPITALWRAGVSCSFHTDNRLMSMVSLAQEAQNMVRHCGLTVPDLLQMTRAAADASFLPASARKAARALIDHWADTALPARSA</sequence>
<evidence type="ECO:0000256" key="3">
    <source>
        <dbReference type="ARBA" id="ARBA00012784"/>
    </source>
</evidence>